<sequence>MKSKILILISRAFILCLFSIPSVYAADKTDSLNQHMDVWLESALNKVFPQSPVLQRSNMTLLAARNSKISFQVAFHNQMKDQTQIACVVEGGDIHTQVRYVGLVPFPHFNTDVSKEEIDGIGYLPGMLPEPLYPVSKSDATPYASRSFWITLTVPAAILPGEHECKVKLSWTEGKAQKEQHLSVKIKVARLVVKPRHDFHVTHWWRGEATALYYKTALYDERWWQLTRAQMKNLIEHGNDVAFIQNLFELRAVFKKPCQMLIVNETSPGKYTFDWTNVKRFVDMCHELGYAKFEWAHLWLYWGVADAMHIYAKNEDGTYKMLWDEHLKATDPVYINFLKQYLPEFHHFLKKENLLENSYFHLSDEPWSEHIENYKKARNILHELAPWMKVMDALSDIRYGREKLTDIPVPIISSAESYLKEGIPHWVYYCTGPRGPWLNRFYDTPLAKIRMSGFLFYKLKAQGFLHWGYNFWYKLDTEQSIDPFNEGAATAYPGIAEGDPFVVYPGPDGPYDSIRWEVFAEALQDYAILQSAGINPDSQLLSDIKSYRDFPKQEAWINNIMVKLLK</sequence>
<organism evidence="3 4">
    <name type="scientific">Mucilaginibacter sabulilitoris</name>
    <dbReference type="NCBI Taxonomy" id="1173583"/>
    <lineage>
        <taxon>Bacteria</taxon>
        <taxon>Pseudomonadati</taxon>
        <taxon>Bacteroidota</taxon>
        <taxon>Sphingobacteriia</taxon>
        <taxon>Sphingobacteriales</taxon>
        <taxon>Sphingobacteriaceae</taxon>
        <taxon>Mucilaginibacter</taxon>
    </lineage>
</organism>
<proteinExistence type="predicted"/>
<keyword evidence="1" id="KW-0732">Signal</keyword>
<feature type="domain" description="Glycoside hydrolase 123 catalytic" evidence="2">
    <location>
        <begin position="204"/>
        <end position="530"/>
    </location>
</feature>
<protein>
    <submittedName>
        <fullName evidence="3">DUF4091 domain-containing protein</fullName>
    </submittedName>
</protein>
<feature type="signal peptide" evidence="1">
    <location>
        <begin position="1"/>
        <end position="25"/>
    </location>
</feature>
<evidence type="ECO:0000313" key="3">
    <source>
        <dbReference type="EMBL" id="WPU92250.1"/>
    </source>
</evidence>
<evidence type="ECO:0000259" key="2">
    <source>
        <dbReference type="Pfam" id="PF13320"/>
    </source>
</evidence>
<accession>A0ABZ0TGD1</accession>
<dbReference type="RefSeq" id="WP_321561412.1">
    <property type="nucleotide sequence ID" value="NZ_CP139558.1"/>
</dbReference>
<feature type="chain" id="PRO_5045427468" evidence="1">
    <location>
        <begin position="26"/>
        <end position="566"/>
    </location>
</feature>
<dbReference type="Proteomes" id="UP001324380">
    <property type="component" value="Chromosome"/>
</dbReference>
<dbReference type="InterPro" id="IPR025150">
    <property type="entry name" value="GH123_cat"/>
</dbReference>
<dbReference type="EMBL" id="CP139558">
    <property type="protein sequence ID" value="WPU92250.1"/>
    <property type="molecule type" value="Genomic_DNA"/>
</dbReference>
<evidence type="ECO:0000313" key="4">
    <source>
        <dbReference type="Proteomes" id="UP001324380"/>
    </source>
</evidence>
<evidence type="ECO:0000256" key="1">
    <source>
        <dbReference type="SAM" id="SignalP"/>
    </source>
</evidence>
<reference evidence="3 4" key="1">
    <citation type="submission" date="2023-11" db="EMBL/GenBank/DDBJ databases">
        <title>Analysis of the Genomes of Mucilaginibacter gossypii cycad 4 and M. sabulilitoris SNA2: microbes with the potential for plant growth promotion.</title>
        <authorList>
            <person name="Hirsch A.M."/>
            <person name="Humm E."/>
            <person name="Rubbi M."/>
            <person name="Del Vecchio G."/>
            <person name="Ha S.M."/>
            <person name="Pellegrini M."/>
            <person name="Gunsalus R.P."/>
        </authorList>
    </citation>
    <scope>NUCLEOTIDE SEQUENCE [LARGE SCALE GENOMIC DNA]</scope>
    <source>
        <strain evidence="3 4">SNA2</strain>
    </source>
</reference>
<keyword evidence="4" id="KW-1185">Reference proteome</keyword>
<gene>
    <name evidence="3" type="ORF">SNE25_23285</name>
</gene>
<name>A0ABZ0TGD1_9SPHI</name>
<dbReference type="Pfam" id="PF13320">
    <property type="entry name" value="GH123_cat"/>
    <property type="match status" value="1"/>
</dbReference>